<proteinExistence type="predicted"/>
<keyword evidence="1" id="KW-0472">Membrane</keyword>
<reference evidence="2" key="2">
    <citation type="journal article" date="2015" name="Data Brief">
        <title>Shoot transcriptome of the giant reed, Arundo donax.</title>
        <authorList>
            <person name="Barrero R.A."/>
            <person name="Guerrero F.D."/>
            <person name="Moolhuijzen P."/>
            <person name="Goolsby J.A."/>
            <person name="Tidwell J."/>
            <person name="Bellgard S.E."/>
            <person name="Bellgard M.I."/>
        </authorList>
    </citation>
    <scope>NUCLEOTIDE SEQUENCE</scope>
    <source>
        <tissue evidence="2">Shoot tissue taken approximately 20 cm above the soil surface</tissue>
    </source>
</reference>
<name>A0A0A9FGQ6_ARUDO</name>
<protein>
    <submittedName>
        <fullName evidence="2">Uncharacterized protein</fullName>
    </submittedName>
</protein>
<organism evidence="2">
    <name type="scientific">Arundo donax</name>
    <name type="common">Giant reed</name>
    <name type="synonym">Donax arundinaceus</name>
    <dbReference type="NCBI Taxonomy" id="35708"/>
    <lineage>
        <taxon>Eukaryota</taxon>
        <taxon>Viridiplantae</taxon>
        <taxon>Streptophyta</taxon>
        <taxon>Embryophyta</taxon>
        <taxon>Tracheophyta</taxon>
        <taxon>Spermatophyta</taxon>
        <taxon>Magnoliopsida</taxon>
        <taxon>Liliopsida</taxon>
        <taxon>Poales</taxon>
        <taxon>Poaceae</taxon>
        <taxon>PACMAD clade</taxon>
        <taxon>Arundinoideae</taxon>
        <taxon>Arundineae</taxon>
        <taxon>Arundo</taxon>
    </lineage>
</organism>
<accession>A0A0A9FGQ6</accession>
<dbReference type="EMBL" id="GBRH01187482">
    <property type="protein sequence ID" value="JAE10414.1"/>
    <property type="molecule type" value="Transcribed_RNA"/>
</dbReference>
<reference evidence="2" key="1">
    <citation type="submission" date="2014-09" db="EMBL/GenBank/DDBJ databases">
        <authorList>
            <person name="Magalhaes I.L.F."/>
            <person name="Oliveira U."/>
            <person name="Santos F.R."/>
            <person name="Vidigal T.H.D.A."/>
            <person name="Brescovit A.D."/>
            <person name="Santos A.J."/>
        </authorList>
    </citation>
    <scope>NUCLEOTIDE SEQUENCE</scope>
    <source>
        <tissue evidence="2">Shoot tissue taken approximately 20 cm above the soil surface</tissue>
    </source>
</reference>
<keyword evidence="1" id="KW-1133">Transmembrane helix</keyword>
<evidence type="ECO:0000313" key="2">
    <source>
        <dbReference type="EMBL" id="JAE10414.1"/>
    </source>
</evidence>
<feature type="transmembrane region" description="Helical" evidence="1">
    <location>
        <begin position="7"/>
        <end position="26"/>
    </location>
</feature>
<keyword evidence="1" id="KW-0812">Transmembrane</keyword>
<dbReference type="AlphaFoldDB" id="A0A0A9FGQ6"/>
<sequence>MFYPVHIVDLTYVGFVILLIIIRNTWHQGEDMAYLELIYVQQTCSVCLPTGRIILSRQPTKKQHLQS</sequence>
<evidence type="ECO:0000256" key="1">
    <source>
        <dbReference type="SAM" id="Phobius"/>
    </source>
</evidence>